<dbReference type="InterPro" id="IPR009057">
    <property type="entry name" value="Homeodomain-like_sf"/>
</dbReference>
<dbReference type="SUPFAM" id="SSF53697">
    <property type="entry name" value="SIS domain"/>
    <property type="match status" value="1"/>
</dbReference>
<evidence type="ECO:0000259" key="4">
    <source>
        <dbReference type="PROSITE" id="PS51071"/>
    </source>
</evidence>
<dbReference type="InterPro" id="IPR035472">
    <property type="entry name" value="RpiR-like_SIS"/>
</dbReference>
<dbReference type="InterPro" id="IPR000281">
    <property type="entry name" value="HTH_RpiR"/>
</dbReference>
<dbReference type="GO" id="GO:0003700">
    <property type="term" value="F:DNA-binding transcription factor activity"/>
    <property type="evidence" value="ECO:0007669"/>
    <property type="project" value="InterPro"/>
</dbReference>
<dbReference type="GO" id="GO:1901135">
    <property type="term" value="P:carbohydrate derivative metabolic process"/>
    <property type="evidence" value="ECO:0007669"/>
    <property type="project" value="InterPro"/>
</dbReference>
<dbReference type="InterPro" id="IPR047640">
    <property type="entry name" value="RpiR-like"/>
</dbReference>
<evidence type="ECO:0000313" key="7">
    <source>
        <dbReference type="Proteomes" id="UP000886780"/>
    </source>
</evidence>
<dbReference type="AlphaFoldDB" id="A0A9D1W621"/>
<evidence type="ECO:0000259" key="5">
    <source>
        <dbReference type="PROSITE" id="PS51464"/>
    </source>
</evidence>
<keyword evidence="3" id="KW-0804">Transcription</keyword>
<protein>
    <submittedName>
        <fullName evidence="6">MurR/RpiR family transcriptional regulator</fullName>
    </submittedName>
</protein>
<dbReference type="GO" id="GO:0097367">
    <property type="term" value="F:carbohydrate derivative binding"/>
    <property type="evidence" value="ECO:0007669"/>
    <property type="project" value="InterPro"/>
</dbReference>
<gene>
    <name evidence="6" type="ORF">IAA28_10930</name>
</gene>
<keyword evidence="2" id="KW-0238">DNA-binding</keyword>
<reference evidence="6" key="1">
    <citation type="journal article" date="2021" name="PeerJ">
        <title>Extensive microbial diversity within the chicken gut microbiome revealed by metagenomics and culture.</title>
        <authorList>
            <person name="Gilroy R."/>
            <person name="Ravi A."/>
            <person name="Getino M."/>
            <person name="Pursley I."/>
            <person name="Horton D.L."/>
            <person name="Alikhan N.F."/>
            <person name="Baker D."/>
            <person name="Gharbi K."/>
            <person name="Hall N."/>
            <person name="Watson M."/>
            <person name="Adriaenssens E.M."/>
            <person name="Foster-Nyarko E."/>
            <person name="Jarju S."/>
            <person name="Secka A."/>
            <person name="Antonio M."/>
            <person name="Oren A."/>
            <person name="Chaudhuri R.R."/>
            <person name="La Ragione R."/>
            <person name="Hildebrand F."/>
            <person name="Pallen M.J."/>
        </authorList>
    </citation>
    <scope>NUCLEOTIDE SEQUENCE</scope>
    <source>
        <strain evidence="6">ChiGjej4B4-12881</strain>
    </source>
</reference>
<evidence type="ECO:0000256" key="2">
    <source>
        <dbReference type="ARBA" id="ARBA00023125"/>
    </source>
</evidence>
<dbReference type="PANTHER" id="PTHR30514">
    <property type="entry name" value="GLUCOKINASE"/>
    <property type="match status" value="1"/>
</dbReference>
<keyword evidence="1" id="KW-0805">Transcription regulation</keyword>
<dbReference type="PANTHER" id="PTHR30514:SF1">
    <property type="entry name" value="HTH-TYPE TRANSCRIPTIONAL REGULATOR HEXR-RELATED"/>
    <property type="match status" value="1"/>
</dbReference>
<accession>A0A9D1W621</accession>
<reference evidence="6" key="2">
    <citation type="submission" date="2021-04" db="EMBL/GenBank/DDBJ databases">
        <authorList>
            <person name="Gilroy R."/>
        </authorList>
    </citation>
    <scope>NUCLEOTIDE SEQUENCE</scope>
    <source>
        <strain evidence="6">ChiGjej4B4-12881</strain>
    </source>
</reference>
<dbReference type="InterPro" id="IPR036388">
    <property type="entry name" value="WH-like_DNA-bd_sf"/>
</dbReference>
<evidence type="ECO:0000256" key="1">
    <source>
        <dbReference type="ARBA" id="ARBA00023015"/>
    </source>
</evidence>
<proteinExistence type="predicted"/>
<name>A0A9D1W621_9FIRM</name>
<dbReference type="InterPro" id="IPR001347">
    <property type="entry name" value="SIS_dom"/>
</dbReference>
<feature type="domain" description="SIS" evidence="5">
    <location>
        <begin position="125"/>
        <end position="263"/>
    </location>
</feature>
<organism evidence="6 7">
    <name type="scientific">Candidatus Lachnoclostridium stercoripullorum</name>
    <dbReference type="NCBI Taxonomy" id="2838635"/>
    <lineage>
        <taxon>Bacteria</taxon>
        <taxon>Bacillati</taxon>
        <taxon>Bacillota</taxon>
        <taxon>Clostridia</taxon>
        <taxon>Lachnospirales</taxon>
        <taxon>Lachnospiraceae</taxon>
    </lineage>
</organism>
<dbReference type="PROSITE" id="PS51464">
    <property type="entry name" value="SIS"/>
    <property type="match status" value="1"/>
</dbReference>
<dbReference type="Gene3D" id="3.40.50.10490">
    <property type="entry name" value="Glucose-6-phosphate isomerase like protein, domain 1"/>
    <property type="match status" value="1"/>
</dbReference>
<feature type="domain" description="HTH rpiR-type" evidence="4">
    <location>
        <begin position="1"/>
        <end position="76"/>
    </location>
</feature>
<dbReference type="InterPro" id="IPR046348">
    <property type="entry name" value="SIS_dom_sf"/>
</dbReference>
<dbReference type="Pfam" id="PF01380">
    <property type="entry name" value="SIS"/>
    <property type="match status" value="1"/>
</dbReference>
<dbReference type="CDD" id="cd05013">
    <property type="entry name" value="SIS_RpiR"/>
    <property type="match status" value="1"/>
</dbReference>
<evidence type="ECO:0000313" key="6">
    <source>
        <dbReference type="EMBL" id="HIX53300.1"/>
    </source>
</evidence>
<dbReference type="SUPFAM" id="SSF46689">
    <property type="entry name" value="Homeodomain-like"/>
    <property type="match status" value="1"/>
</dbReference>
<dbReference type="GO" id="GO:0003677">
    <property type="term" value="F:DNA binding"/>
    <property type="evidence" value="ECO:0007669"/>
    <property type="project" value="UniProtKB-KW"/>
</dbReference>
<sequence length="266" mass="30338">MTILEKLEAMEDFTYVERKIARYILEHKDDVGEMTISGLAAAAYSSNAAIIRLCRKLGAGGYREFRIQLVRDIERRQREQLPVDMNQPFYKKDSASDIVKQISDLMTETIHTCHESMPVRQLERAAEWLMKANAIYIYAVGDSMINALAFANRLIKLKKRAVIINQYGESATYLRNVEKDDAVLVISYSGHNVLKRGELLALRKRGCRTILITSLEGVKEYDAVIRFPARESYETHGKKMATYYSQTAITYILNCVYGIAISKSTE</sequence>
<dbReference type="PROSITE" id="PS51071">
    <property type="entry name" value="HTH_RPIR"/>
    <property type="match status" value="1"/>
</dbReference>
<comment type="caution">
    <text evidence="6">The sequence shown here is derived from an EMBL/GenBank/DDBJ whole genome shotgun (WGS) entry which is preliminary data.</text>
</comment>
<dbReference type="Proteomes" id="UP000886780">
    <property type="component" value="Unassembled WGS sequence"/>
</dbReference>
<dbReference type="Gene3D" id="1.10.10.10">
    <property type="entry name" value="Winged helix-like DNA-binding domain superfamily/Winged helix DNA-binding domain"/>
    <property type="match status" value="1"/>
</dbReference>
<dbReference type="EMBL" id="DXEU01000200">
    <property type="protein sequence ID" value="HIX53300.1"/>
    <property type="molecule type" value="Genomic_DNA"/>
</dbReference>
<dbReference type="Pfam" id="PF01418">
    <property type="entry name" value="HTH_6"/>
    <property type="match status" value="1"/>
</dbReference>
<evidence type="ECO:0000256" key="3">
    <source>
        <dbReference type="ARBA" id="ARBA00023163"/>
    </source>
</evidence>